<evidence type="ECO:0000256" key="2">
    <source>
        <dbReference type="SAM" id="Phobius"/>
    </source>
</evidence>
<keyword evidence="2" id="KW-1133">Transmembrane helix</keyword>
<keyword evidence="2" id="KW-0472">Membrane</keyword>
<feature type="transmembrane region" description="Helical" evidence="2">
    <location>
        <begin position="33"/>
        <end position="54"/>
    </location>
</feature>
<protein>
    <submittedName>
        <fullName evidence="3">Uncharacterized protein</fullName>
    </submittedName>
</protein>
<sequence>MGRYTGSGNEPEILIEPGNGPYRRRSPGGLGQIVRIILGFCVLAAVIAGALLLVASFFTVLAFVVPVLLVGGLIFALANRNRLRTIIIRRR</sequence>
<comment type="caution">
    <text evidence="3">The sequence shown here is derived from an EMBL/GenBank/DDBJ whole genome shotgun (WGS) entry which is preliminary data.</text>
</comment>
<reference evidence="3 4" key="1">
    <citation type="submission" date="2015-03" db="EMBL/GenBank/DDBJ databases">
        <title>Draft genome sequence of Elstera litoralis.</title>
        <authorList>
            <person name="Rahalkar M.C."/>
            <person name="Dhakephalkar P.K."/>
            <person name="Pore S.D."/>
            <person name="Arora P."/>
            <person name="Kapse N.G."/>
            <person name="Pandit P.S."/>
        </authorList>
    </citation>
    <scope>NUCLEOTIDE SEQUENCE [LARGE SCALE GENOMIC DNA]</scope>
    <source>
        <strain evidence="3 4">Dia-1</strain>
    </source>
</reference>
<gene>
    <name evidence="3" type="ORF">VZ95_07660</name>
</gene>
<feature type="region of interest" description="Disordered" evidence="1">
    <location>
        <begin position="1"/>
        <end position="20"/>
    </location>
</feature>
<evidence type="ECO:0000313" key="3">
    <source>
        <dbReference type="EMBL" id="KJV10022.1"/>
    </source>
</evidence>
<feature type="transmembrane region" description="Helical" evidence="2">
    <location>
        <begin position="60"/>
        <end position="79"/>
    </location>
</feature>
<dbReference type="Proteomes" id="UP000033774">
    <property type="component" value="Unassembled WGS sequence"/>
</dbReference>
<keyword evidence="2" id="KW-0812">Transmembrane</keyword>
<evidence type="ECO:0000256" key="1">
    <source>
        <dbReference type="SAM" id="MobiDB-lite"/>
    </source>
</evidence>
<proteinExistence type="predicted"/>
<dbReference type="RefSeq" id="WP_045775328.1">
    <property type="nucleotide sequence ID" value="NZ_LAJY01000168.1"/>
</dbReference>
<organism evidence="3 4">
    <name type="scientific">Elstera litoralis</name>
    <dbReference type="NCBI Taxonomy" id="552518"/>
    <lineage>
        <taxon>Bacteria</taxon>
        <taxon>Pseudomonadati</taxon>
        <taxon>Pseudomonadota</taxon>
        <taxon>Alphaproteobacteria</taxon>
        <taxon>Rhodospirillales</taxon>
        <taxon>Rhodospirillaceae</taxon>
        <taxon>Elstera</taxon>
    </lineage>
</organism>
<name>A0A0F3ITR9_9PROT</name>
<dbReference type="AlphaFoldDB" id="A0A0F3ITR9"/>
<dbReference type="EMBL" id="LAJY01000168">
    <property type="protein sequence ID" value="KJV10022.1"/>
    <property type="molecule type" value="Genomic_DNA"/>
</dbReference>
<keyword evidence="4" id="KW-1185">Reference proteome</keyword>
<evidence type="ECO:0000313" key="4">
    <source>
        <dbReference type="Proteomes" id="UP000033774"/>
    </source>
</evidence>
<accession>A0A0F3ITR9</accession>